<evidence type="ECO:0000256" key="2">
    <source>
        <dbReference type="ARBA" id="ARBA00022737"/>
    </source>
</evidence>
<dbReference type="InterPro" id="IPR002048">
    <property type="entry name" value="EF_hand_dom"/>
</dbReference>
<feature type="compositionally biased region" description="Basic and acidic residues" evidence="3">
    <location>
        <begin position="105"/>
        <end position="131"/>
    </location>
</feature>
<feature type="domain" description="EF-hand" evidence="5">
    <location>
        <begin position="124"/>
        <end position="149"/>
    </location>
</feature>
<proteinExistence type="predicted"/>
<dbReference type="PANTHER" id="PTHR10827:SF98">
    <property type="entry name" value="45 KDA CALCIUM-BINDING PROTEIN"/>
    <property type="match status" value="1"/>
</dbReference>
<protein>
    <submittedName>
        <fullName evidence="6">EF-hand domain-containing protein</fullName>
    </submittedName>
</protein>
<feature type="compositionally biased region" description="Basic and acidic residues" evidence="3">
    <location>
        <begin position="36"/>
        <end position="52"/>
    </location>
</feature>
<dbReference type="GO" id="GO:0005509">
    <property type="term" value="F:calcium ion binding"/>
    <property type="evidence" value="ECO:0007669"/>
    <property type="project" value="InterPro"/>
</dbReference>
<dbReference type="AlphaFoldDB" id="A0A7T5R3T9"/>
<feature type="chain" id="PRO_5033065636" evidence="4">
    <location>
        <begin position="23"/>
        <end position="198"/>
    </location>
</feature>
<dbReference type="SUPFAM" id="SSF47473">
    <property type="entry name" value="EF-hand"/>
    <property type="match status" value="1"/>
</dbReference>
<evidence type="ECO:0000259" key="5">
    <source>
        <dbReference type="PROSITE" id="PS50222"/>
    </source>
</evidence>
<feature type="compositionally biased region" description="Basic and acidic residues" evidence="3">
    <location>
        <begin position="139"/>
        <end position="149"/>
    </location>
</feature>
<accession>A0A7T5R3T9</accession>
<dbReference type="Pfam" id="PF13499">
    <property type="entry name" value="EF-hand_7"/>
    <property type="match status" value="1"/>
</dbReference>
<keyword evidence="2" id="KW-0677">Repeat</keyword>
<keyword evidence="4" id="KW-0732">Signal</keyword>
<name>A0A7T5R3T9_9BACT</name>
<feature type="signal peptide" evidence="4">
    <location>
        <begin position="1"/>
        <end position="22"/>
    </location>
</feature>
<feature type="compositionally biased region" description="Basic and acidic residues" evidence="3">
    <location>
        <begin position="158"/>
        <end position="168"/>
    </location>
</feature>
<dbReference type="InterPro" id="IPR018247">
    <property type="entry name" value="EF_Hand_1_Ca_BS"/>
</dbReference>
<dbReference type="PROSITE" id="PS50222">
    <property type="entry name" value="EF_HAND_2"/>
    <property type="match status" value="2"/>
</dbReference>
<dbReference type="EMBL" id="CP066681">
    <property type="protein sequence ID" value="QQG36941.1"/>
    <property type="molecule type" value="Genomic_DNA"/>
</dbReference>
<reference evidence="6 7" key="1">
    <citation type="submission" date="2020-07" db="EMBL/GenBank/DDBJ databases">
        <title>Huge and variable diversity of episymbiotic CPR bacteria and DPANN archaea in groundwater ecosystems.</title>
        <authorList>
            <person name="He C.Y."/>
            <person name="Keren R."/>
            <person name="Whittaker M."/>
            <person name="Farag I.F."/>
            <person name="Doudna J."/>
            <person name="Cate J.H.D."/>
            <person name="Banfield J.F."/>
        </authorList>
    </citation>
    <scope>NUCLEOTIDE SEQUENCE [LARGE SCALE GENOMIC DNA]</scope>
    <source>
        <strain evidence="6">NC_groundwater_70_Ag_B-0.1um_54_66</strain>
    </source>
</reference>
<evidence type="ECO:0000313" key="7">
    <source>
        <dbReference type="Proteomes" id="UP000595362"/>
    </source>
</evidence>
<dbReference type="InterPro" id="IPR011992">
    <property type="entry name" value="EF-hand-dom_pair"/>
</dbReference>
<feature type="region of interest" description="Disordered" evidence="3">
    <location>
        <begin position="24"/>
        <end position="198"/>
    </location>
</feature>
<feature type="compositionally biased region" description="Basic and acidic residues" evidence="3">
    <location>
        <begin position="62"/>
        <end position="73"/>
    </location>
</feature>
<dbReference type="Gene3D" id="1.10.238.10">
    <property type="entry name" value="EF-hand"/>
    <property type="match status" value="2"/>
</dbReference>
<dbReference type="Pfam" id="PF13202">
    <property type="entry name" value="EF-hand_5"/>
    <property type="match status" value="2"/>
</dbReference>
<dbReference type="Proteomes" id="UP000595362">
    <property type="component" value="Chromosome"/>
</dbReference>
<organism evidence="6 7">
    <name type="scientific">Micavibrio aeruginosavorus</name>
    <dbReference type="NCBI Taxonomy" id="349221"/>
    <lineage>
        <taxon>Bacteria</taxon>
        <taxon>Pseudomonadati</taxon>
        <taxon>Bdellovibrionota</taxon>
        <taxon>Bdellovibrionia</taxon>
        <taxon>Bdellovibrionales</taxon>
        <taxon>Pseudobdellovibrionaceae</taxon>
        <taxon>Micavibrio</taxon>
    </lineage>
</organism>
<evidence type="ECO:0000256" key="4">
    <source>
        <dbReference type="SAM" id="SignalP"/>
    </source>
</evidence>
<gene>
    <name evidence="6" type="ORF">HYS17_03995</name>
</gene>
<feature type="domain" description="EF-hand" evidence="5">
    <location>
        <begin position="59"/>
        <end position="94"/>
    </location>
</feature>
<sequence>MFSHLVLPVAAALLLSTGVAFAEDAGSSAPPAAAKEAVKDRGPMKDIDKDGDGQVSSAESEAFSKEQFSKIDTNEDGSLSQGELKAFHQERRKGRPDGEGGEVPEEMKEKMKARMEEERKGHEAMMDKDGDGVVSEEEFLSHARERQSRMDVNGDGNVTREEVMEVREKRRAAHEKRREELKGKARGGHDDWQKPSVE</sequence>
<dbReference type="PROSITE" id="PS00018">
    <property type="entry name" value="EF_HAND_1"/>
    <property type="match status" value="3"/>
</dbReference>
<dbReference type="PANTHER" id="PTHR10827">
    <property type="entry name" value="RETICULOCALBIN"/>
    <property type="match status" value="1"/>
</dbReference>
<keyword evidence="1" id="KW-0479">Metal-binding</keyword>
<evidence type="ECO:0000256" key="1">
    <source>
        <dbReference type="ARBA" id="ARBA00022723"/>
    </source>
</evidence>
<feature type="compositionally biased region" description="Basic and acidic residues" evidence="3">
    <location>
        <begin position="176"/>
        <end position="198"/>
    </location>
</feature>
<evidence type="ECO:0000313" key="6">
    <source>
        <dbReference type="EMBL" id="QQG36941.1"/>
    </source>
</evidence>
<evidence type="ECO:0000256" key="3">
    <source>
        <dbReference type="SAM" id="MobiDB-lite"/>
    </source>
</evidence>